<sequence>MSIDRRVIKYLNWPLLGFTVALFAVGAVNLYSASAIRLEDGIALAPYFEKQLIWGLVGLGGMIAFMLFDYNKFYTLAWPLFIVTLLLLAAVPLFGTKIYGAKRWLDFGAFNFQPSEVAKISVLILGARLLSRNPEKLGWKEFLFTVFVVMIPAGLVVIQPDLGSALNLLLLLAGIILYRGLKGRVLKVLAIIVPAMLPLGWFFLHDYQKQRILTFLDPTNDPLGAGYHIIQSQIAIGSGRLWGKGFLQGTQSQLRFLPEKHTDFAVAVFGEEWGFVGCIILLALFALFLMSIFSTARDARDRFGSFLAAGVFFYFFWQILINMGMVLGLMPVVGIPLPFMSYGGSTTLVNFCLIGLVQNVSMRRFTFRHRQNRSLQFKGETTYTTKK</sequence>
<dbReference type="GO" id="GO:0008955">
    <property type="term" value="F:peptidoglycan glycosyltransferase activity"/>
    <property type="evidence" value="ECO:0007669"/>
    <property type="project" value="UniProtKB-UniRule"/>
</dbReference>
<feature type="transmembrane region" description="Helical" evidence="6">
    <location>
        <begin position="339"/>
        <end position="360"/>
    </location>
</feature>
<evidence type="ECO:0000256" key="4">
    <source>
        <dbReference type="ARBA" id="ARBA00022989"/>
    </source>
</evidence>
<protein>
    <recommendedName>
        <fullName evidence="6">Peptidoglycan glycosyltransferase RodA</fullName>
        <shortName evidence="6">PGT</shortName>
        <ecNumber evidence="6">2.4.99.28</ecNumber>
    </recommendedName>
    <alternativeName>
        <fullName evidence="6">Cell elongation protein RodA</fullName>
    </alternativeName>
    <alternativeName>
        <fullName evidence="6">Cell wall polymerase</fullName>
    </alternativeName>
    <alternativeName>
        <fullName evidence="6">Peptidoglycan polymerase</fullName>
        <shortName evidence="6">PG polymerase</shortName>
    </alternativeName>
</protein>
<dbReference type="GO" id="GO:0071555">
    <property type="term" value="P:cell wall organization"/>
    <property type="evidence" value="ECO:0007669"/>
    <property type="project" value="UniProtKB-KW"/>
</dbReference>
<keyword evidence="6" id="KW-0328">Glycosyltransferase</keyword>
<dbReference type="OrthoDB" id="9768187at2"/>
<dbReference type="PANTHER" id="PTHR30474:SF1">
    <property type="entry name" value="PEPTIDOGLYCAN GLYCOSYLTRANSFERASE MRDB"/>
    <property type="match status" value="1"/>
</dbReference>
<dbReference type="Pfam" id="PF01098">
    <property type="entry name" value="FTSW_RODA_SPOVE"/>
    <property type="match status" value="1"/>
</dbReference>
<comment type="pathway">
    <text evidence="6">Cell wall biogenesis; peptidoglycan biosynthesis.</text>
</comment>
<feature type="transmembrane region" description="Helical" evidence="6">
    <location>
        <begin position="273"/>
        <end position="294"/>
    </location>
</feature>
<dbReference type="EMBL" id="QMIF01000002">
    <property type="protein sequence ID" value="TVM35940.1"/>
    <property type="molecule type" value="Genomic_DNA"/>
</dbReference>
<feature type="transmembrane region" description="Helical" evidence="6">
    <location>
        <begin position="137"/>
        <end position="158"/>
    </location>
</feature>
<comment type="catalytic activity">
    <reaction evidence="6">
        <text>[GlcNAc-(1-&gt;4)-Mur2Ac(oyl-L-Ala-gamma-D-Glu-L-Lys-D-Ala-D-Ala)](n)-di-trans,octa-cis-undecaprenyl diphosphate + beta-D-GlcNAc-(1-&gt;4)-Mur2Ac(oyl-L-Ala-gamma-D-Glu-L-Lys-D-Ala-D-Ala)-di-trans,octa-cis-undecaprenyl diphosphate = [GlcNAc-(1-&gt;4)-Mur2Ac(oyl-L-Ala-gamma-D-Glu-L-Lys-D-Ala-D-Ala)](n+1)-di-trans,octa-cis-undecaprenyl diphosphate + di-trans,octa-cis-undecaprenyl diphosphate + H(+)</text>
        <dbReference type="Rhea" id="RHEA:23708"/>
        <dbReference type="Rhea" id="RHEA-COMP:9602"/>
        <dbReference type="Rhea" id="RHEA-COMP:9603"/>
        <dbReference type="ChEBI" id="CHEBI:15378"/>
        <dbReference type="ChEBI" id="CHEBI:58405"/>
        <dbReference type="ChEBI" id="CHEBI:60033"/>
        <dbReference type="ChEBI" id="CHEBI:78435"/>
        <dbReference type="EC" id="2.4.99.28"/>
    </reaction>
</comment>
<dbReference type="RefSeq" id="WP_144234272.1">
    <property type="nucleotide sequence ID" value="NZ_CP039543.1"/>
</dbReference>
<accession>A0A6P1ZKV5</accession>
<dbReference type="GO" id="GO:0015648">
    <property type="term" value="F:lipid-linked peptidoglycan transporter activity"/>
    <property type="evidence" value="ECO:0007669"/>
    <property type="project" value="TreeGrafter"/>
</dbReference>
<comment type="function">
    <text evidence="6">Peptidoglycan polymerase that is essential for cell wall elongation.</text>
</comment>
<keyword evidence="6" id="KW-0961">Cell wall biogenesis/degradation</keyword>
<keyword evidence="10" id="KW-1185">Reference proteome</keyword>
<organism evidence="8 9">
    <name type="scientific">Oceanidesulfovibrio marinus</name>
    <dbReference type="NCBI Taxonomy" id="370038"/>
    <lineage>
        <taxon>Bacteria</taxon>
        <taxon>Pseudomonadati</taxon>
        <taxon>Thermodesulfobacteriota</taxon>
        <taxon>Desulfovibrionia</taxon>
        <taxon>Desulfovibrionales</taxon>
        <taxon>Desulfovibrionaceae</taxon>
        <taxon>Oceanidesulfovibrio</taxon>
    </lineage>
</organism>
<feature type="transmembrane region" description="Helical" evidence="6">
    <location>
        <begin position="12"/>
        <end position="31"/>
    </location>
</feature>
<dbReference type="EMBL" id="CP039543">
    <property type="protein sequence ID" value="QJT09943.1"/>
    <property type="molecule type" value="Genomic_DNA"/>
</dbReference>
<name>A0A6P1ZKV5_9BACT</name>
<dbReference type="GO" id="GO:0032153">
    <property type="term" value="C:cell division site"/>
    <property type="evidence" value="ECO:0007669"/>
    <property type="project" value="TreeGrafter"/>
</dbReference>
<dbReference type="Proteomes" id="UP000503251">
    <property type="component" value="Chromosome"/>
</dbReference>
<keyword evidence="4 6" id="KW-1133">Transmembrane helix</keyword>
<evidence type="ECO:0000256" key="1">
    <source>
        <dbReference type="ARBA" id="ARBA00004141"/>
    </source>
</evidence>
<evidence type="ECO:0000256" key="3">
    <source>
        <dbReference type="ARBA" id="ARBA00022960"/>
    </source>
</evidence>
<keyword evidence="6" id="KW-0808">Transferase</keyword>
<dbReference type="GO" id="GO:0009252">
    <property type="term" value="P:peptidoglycan biosynthetic process"/>
    <property type="evidence" value="ECO:0007669"/>
    <property type="project" value="UniProtKB-UniRule"/>
</dbReference>
<dbReference type="HAMAP" id="MF_02079">
    <property type="entry name" value="PGT_RodA"/>
    <property type="match status" value="1"/>
</dbReference>
<dbReference type="PANTHER" id="PTHR30474">
    <property type="entry name" value="CELL CYCLE PROTEIN"/>
    <property type="match status" value="1"/>
</dbReference>
<keyword evidence="6" id="KW-0573">Peptidoglycan synthesis</keyword>
<dbReference type="InterPro" id="IPR011923">
    <property type="entry name" value="RodA/MrdB"/>
</dbReference>
<dbReference type="GO" id="GO:0008360">
    <property type="term" value="P:regulation of cell shape"/>
    <property type="evidence" value="ECO:0007669"/>
    <property type="project" value="UniProtKB-KW"/>
</dbReference>
<dbReference type="Proteomes" id="UP000434052">
    <property type="component" value="Unassembled WGS sequence"/>
</dbReference>
<evidence type="ECO:0000313" key="9">
    <source>
        <dbReference type="Proteomes" id="UP000434052"/>
    </source>
</evidence>
<dbReference type="GO" id="GO:0005886">
    <property type="term" value="C:plasma membrane"/>
    <property type="evidence" value="ECO:0007669"/>
    <property type="project" value="UniProtKB-SubCell"/>
</dbReference>
<keyword evidence="2 6" id="KW-0812">Transmembrane</keyword>
<dbReference type="EC" id="2.4.99.28" evidence="6"/>
<keyword evidence="3 6" id="KW-0133">Cell shape</keyword>
<reference evidence="8 9" key="1">
    <citation type="submission" date="2018-06" db="EMBL/GenBank/DDBJ databases">
        <title>Complete genome of Desulfovibrio marinus P48SEP.</title>
        <authorList>
            <person name="Crispim J.S."/>
            <person name="Vidigal P.M.P."/>
            <person name="Silva L.C.F."/>
            <person name="Araujo L.C."/>
            <person name="Laguardia C.N."/>
            <person name="Dias R.S."/>
            <person name="Sousa M.P."/>
            <person name="Paula S.O."/>
            <person name="Silva C."/>
        </authorList>
    </citation>
    <scope>NUCLEOTIDE SEQUENCE [LARGE SCALE GENOMIC DNA]</scope>
    <source>
        <strain evidence="8 9">P48SEP</strain>
    </source>
</reference>
<comment type="subcellular location">
    <subcellularLocation>
        <location evidence="6">Cell membrane</location>
        <topology evidence="6">Multi-pass membrane protein</topology>
    </subcellularLocation>
    <subcellularLocation>
        <location evidence="1">Membrane</location>
        <topology evidence="1">Multi-pass membrane protein</topology>
    </subcellularLocation>
</comment>
<feature type="transmembrane region" description="Helical" evidence="6">
    <location>
        <begin position="164"/>
        <end position="181"/>
    </location>
</feature>
<comment type="similarity">
    <text evidence="6">Belongs to the SEDS family. MrdB/RodA subfamily.</text>
</comment>
<feature type="transmembrane region" description="Helical" evidence="6">
    <location>
        <begin position="76"/>
        <end position="95"/>
    </location>
</feature>
<reference evidence="7 10" key="2">
    <citation type="submission" date="2019-04" db="EMBL/GenBank/DDBJ databases">
        <title>Isolation and culture of sulfate reducing bacteria from the cold seep of the South China Sea.</title>
        <authorList>
            <person name="Sun C."/>
            <person name="Liu R."/>
        </authorList>
    </citation>
    <scope>NUCLEOTIDE SEQUENCE [LARGE SCALE GENOMIC DNA]</scope>
    <source>
        <strain evidence="7 10">CS1</strain>
    </source>
</reference>
<feature type="transmembrane region" description="Helical" evidence="6">
    <location>
        <begin position="188"/>
        <end position="204"/>
    </location>
</feature>
<gene>
    <name evidence="6 7" type="primary">rodA</name>
    <name evidence="8" type="ORF">DQK91_04620</name>
    <name evidence="7" type="ORF">E8L03_13815</name>
</gene>
<feature type="transmembrane region" description="Helical" evidence="6">
    <location>
        <begin position="52"/>
        <end position="70"/>
    </location>
</feature>
<dbReference type="AlphaFoldDB" id="A0A6P1ZKV5"/>
<proteinExistence type="inferred from homology"/>
<feature type="transmembrane region" description="Helical" evidence="6">
    <location>
        <begin position="306"/>
        <end position="333"/>
    </location>
</feature>
<evidence type="ECO:0000313" key="7">
    <source>
        <dbReference type="EMBL" id="QJT09943.1"/>
    </source>
</evidence>
<evidence type="ECO:0000313" key="8">
    <source>
        <dbReference type="EMBL" id="TVM35940.1"/>
    </source>
</evidence>
<keyword evidence="5 6" id="KW-0472">Membrane</keyword>
<dbReference type="GO" id="GO:0051301">
    <property type="term" value="P:cell division"/>
    <property type="evidence" value="ECO:0007669"/>
    <property type="project" value="InterPro"/>
</dbReference>
<dbReference type="NCBIfam" id="TIGR02210">
    <property type="entry name" value="rodA_shape"/>
    <property type="match status" value="1"/>
</dbReference>
<evidence type="ECO:0000256" key="5">
    <source>
        <dbReference type="ARBA" id="ARBA00023136"/>
    </source>
</evidence>
<keyword evidence="6" id="KW-1003">Cell membrane</keyword>
<evidence type="ECO:0000256" key="2">
    <source>
        <dbReference type="ARBA" id="ARBA00022692"/>
    </source>
</evidence>
<dbReference type="UniPathway" id="UPA00219"/>
<evidence type="ECO:0000313" key="10">
    <source>
        <dbReference type="Proteomes" id="UP000503251"/>
    </source>
</evidence>
<dbReference type="InterPro" id="IPR001182">
    <property type="entry name" value="FtsW/RodA"/>
</dbReference>
<evidence type="ECO:0000256" key="6">
    <source>
        <dbReference type="HAMAP-Rule" id="MF_02079"/>
    </source>
</evidence>